<gene>
    <name evidence="1" type="ORF">MML48_1g19307</name>
</gene>
<name>A0ACB9TYS2_HOLOL</name>
<dbReference type="Proteomes" id="UP001056778">
    <property type="component" value="Chromosome 1"/>
</dbReference>
<evidence type="ECO:0000313" key="2">
    <source>
        <dbReference type="Proteomes" id="UP001056778"/>
    </source>
</evidence>
<reference evidence="1" key="1">
    <citation type="submission" date="2022-04" db="EMBL/GenBank/DDBJ databases">
        <title>Chromosome-scale genome assembly of Holotrichia oblita Faldermann.</title>
        <authorList>
            <person name="Rongchong L."/>
        </authorList>
    </citation>
    <scope>NUCLEOTIDE SEQUENCE</scope>
    <source>
        <strain evidence="1">81SQS9</strain>
    </source>
</reference>
<organism evidence="1 2">
    <name type="scientific">Holotrichia oblita</name>
    <name type="common">Chafer beetle</name>
    <dbReference type="NCBI Taxonomy" id="644536"/>
    <lineage>
        <taxon>Eukaryota</taxon>
        <taxon>Metazoa</taxon>
        <taxon>Ecdysozoa</taxon>
        <taxon>Arthropoda</taxon>
        <taxon>Hexapoda</taxon>
        <taxon>Insecta</taxon>
        <taxon>Pterygota</taxon>
        <taxon>Neoptera</taxon>
        <taxon>Endopterygota</taxon>
        <taxon>Coleoptera</taxon>
        <taxon>Polyphaga</taxon>
        <taxon>Scarabaeiformia</taxon>
        <taxon>Scarabaeidae</taxon>
        <taxon>Melolonthinae</taxon>
        <taxon>Holotrichia</taxon>
    </lineage>
</organism>
<protein>
    <submittedName>
        <fullName evidence="1">Thap domain</fullName>
    </submittedName>
</protein>
<evidence type="ECO:0000313" key="1">
    <source>
        <dbReference type="EMBL" id="KAI4471883.1"/>
    </source>
</evidence>
<proteinExistence type="predicted"/>
<keyword evidence="2" id="KW-1185">Reference proteome</keyword>
<accession>A0ACB9TYS2</accession>
<sequence length="220" mass="24768">MCKSSTVKTPDKKCITIPRDVTIRKQWFTAMRRDVPLSEKTTGYCCTDHFDHHVVVSNYLVQATVSLPSGAVKLFGNTRTSTGNESVSLFLYHGTDISLPTVSCSIPFSGRDMFVINDKPKLRNNDRAGSIDYVSKEYPDEANNHTNTGENRANNVQSFLEMNRKSQTQPLRKKKKKIDVLPGQSVVDSGSRSESNNILCTEKEQDIENFHEKPGRSTKY</sequence>
<dbReference type="EMBL" id="CM043015">
    <property type="protein sequence ID" value="KAI4471883.1"/>
    <property type="molecule type" value="Genomic_DNA"/>
</dbReference>
<comment type="caution">
    <text evidence="1">The sequence shown here is derived from an EMBL/GenBank/DDBJ whole genome shotgun (WGS) entry which is preliminary data.</text>
</comment>